<feature type="signal peptide" evidence="9">
    <location>
        <begin position="1"/>
        <end position="19"/>
    </location>
</feature>
<keyword evidence="3 8" id="KW-0812">Transmembrane</keyword>
<feature type="transmembrane region" description="Helical" evidence="8">
    <location>
        <begin position="405"/>
        <end position="427"/>
    </location>
</feature>
<evidence type="ECO:0000313" key="11">
    <source>
        <dbReference type="Proteomes" id="UP001642540"/>
    </source>
</evidence>
<keyword evidence="2" id="KW-1003">Cell membrane</keyword>
<evidence type="ECO:0000256" key="2">
    <source>
        <dbReference type="ARBA" id="ARBA00022475"/>
    </source>
</evidence>
<organism evidence="10 11">
    <name type="scientific">Orchesella dallaii</name>
    <dbReference type="NCBI Taxonomy" id="48710"/>
    <lineage>
        <taxon>Eukaryota</taxon>
        <taxon>Metazoa</taxon>
        <taxon>Ecdysozoa</taxon>
        <taxon>Arthropoda</taxon>
        <taxon>Hexapoda</taxon>
        <taxon>Collembola</taxon>
        <taxon>Entomobryomorpha</taxon>
        <taxon>Entomobryoidea</taxon>
        <taxon>Orchesellidae</taxon>
        <taxon>Orchesellinae</taxon>
        <taxon>Orchesella</taxon>
    </lineage>
</organism>
<dbReference type="EMBL" id="CAXLJM020000027">
    <property type="protein sequence ID" value="CAL8095556.1"/>
    <property type="molecule type" value="Genomic_DNA"/>
</dbReference>
<protein>
    <submittedName>
        <fullName evidence="10">Uncharacterized protein</fullName>
    </submittedName>
</protein>
<dbReference type="InterPro" id="IPR052192">
    <property type="entry name" value="Insect_Ionotropic_Sensory_Rcpt"/>
</dbReference>
<keyword evidence="5 8" id="KW-0472">Membrane</keyword>
<feature type="transmembrane region" description="Helical" evidence="8">
    <location>
        <begin position="546"/>
        <end position="563"/>
    </location>
</feature>
<keyword evidence="11" id="KW-1185">Reference proteome</keyword>
<keyword evidence="4 8" id="KW-1133">Transmembrane helix</keyword>
<comment type="subcellular location">
    <subcellularLocation>
        <location evidence="1">Cell membrane</location>
        <topology evidence="1">Multi-pass membrane protein</topology>
    </subcellularLocation>
</comment>
<feature type="transmembrane region" description="Helical" evidence="8">
    <location>
        <begin position="593"/>
        <end position="611"/>
    </location>
</feature>
<keyword evidence="6" id="KW-0675">Receptor</keyword>
<feature type="transmembrane region" description="Helical" evidence="8">
    <location>
        <begin position="340"/>
        <end position="360"/>
    </location>
</feature>
<feature type="chain" id="PRO_5046649710" evidence="9">
    <location>
        <begin position="20"/>
        <end position="627"/>
    </location>
</feature>
<evidence type="ECO:0000256" key="7">
    <source>
        <dbReference type="ARBA" id="ARBA00023180"/>
    </source>
</evidence>
<proteinExistence type="predicted"/>
<comment type="caution">
    <text evidence="10">The sequence shown here is derived from an EMBL/GenBank/DDBJ whole genome shotgun (WGS) entry which is preliminary data.</text>
</comment>
<name>A0ABP1QB07_9HEXA</name>
<evidence type="ECO:0000256" key="3">
    <source>
        <dbReference type="ARBA" id="ARBA00022692"/>
    </source>
</evidence>
<evidence type="ECO:0000256" key="8">
    <source>
        <dbReference type="SAM" id="Phobius"/>
    </source>
</evidence>
<dbReference type="PANTHER" id="PTHR42643">
    <property type="entry name" value="IONOTROPIC RECEPTOR 20A-RELATED"/>
    <property type="match status" value="1"/>
</dbReference>
<gene>
    <name evidence="10" type="ORF">ODALV1_LOCUS9120</name>
</gene>
<sequence length="627" mass="71279">MISAQHLIVFVSFISFGFPSEFTIERASLKIWATEFPPVPYSSVSVRSVTVQKAVSGYELLLEHLVNDYTGKLYIEIHAASEDELVNFLNLTQNYQKRVQWIPCIVFHWPKKLTSYVGAEEIVSNIVTEMTHVQFQLNSEVYMAFDVEDKTSSAASTKQYLCDLYNHKRSKASYIKICKPFLQRSLLESESFFSYTPVSVKRRNLKTTKLNVIAQYDPDYKERIRVLVRDDGTVEFVNGMCLDILLAMQISMNFSFVPMKGNGWVGVLPNGSWTGMAAQLINEEGDLSIAQASMLLMINQLNGISFLHPSSTGQFVALFRQPKASSYKNLLTSVLTTQCWKFYFITWGIIVGTVVCIWFLQRQFSKPTEMDLAFVKGAVMWAVTTACVIGWYLRPSSMSYRGICIFASYLAYCTFVAFQAGLTVNLVTEVRPIRSFEELALSNLQVFTDKWLPVSRSLVEKIYSQRGVQIPLENSNLYTVDDGIHKIIHDDPPVAFVTFTDAVTTVFHRLLYSDPFFCEKVSSVLIASERTPAGMFVKRKSSLKEVLNYNILMMIESGIISRLNKQYDVRTQILCIEEPNYYRGGLSLEDVRTPFSILVVGFFLCIVNLICEKLSRAIRNIASVIYC</sequence>
<reference evidence="10 11" key="1">
    <citation type="submission" date="2024-08" db="EMBL/GenBank/DDBJ databases">
        <authorList>
            <person name="Cucini C."/>
            <person name="Frati F."/>
        </authorList>
    </citation>
    <scope>NUCLEOTIDE SEQUENCE [LARGE SCALE GENOMIC DNA]</scope>
</reference>
<evidence type="ECO:0000256" key="9">
    <source>
        <dbReference type="SAM" id="SignalP"/>
    </source>
</evidence>
<dbReference type="PANTHER" id="PTHR42643:SF24">
    <property type="entry name" value="IONOTROPIC RECEPTOR 60A"/>
    <property type="match status" value="1"/>
</dbReference>
<evidence type="ECO:0000256" key="1">
    <source>
        <dbReference type="ARBA" id="ARBA00004651"/>
    </source>
</evidence>
<evidence type="ECO:0000256" key="5">
    <source>
        <dbReference type="ARBA" id="ARBA00023136"/>
    </source>
</evidence>
<evidence type="ECO:0000313" key="10">
    <source>
        <dbReference type="EMBL" id="CAL8095556.1"/>
    </source>
</evidence>
<evidence type="ECO:0000256" key="6">
    <source>
        <dbReference type="ARBA" id="ARBA00023170"/>
    </source>
</evidence>
<evidence type="ECO:0000256" key="4">
    <source>
        <dbReference type="ARBA" id="ARBA00022989"/>
    </source>
</evidence>
<keyword evidence="7" id="KW-0325">Glycoprotein</keyword>
<dbReference type="Proteomes" id="UP001642540">
    <property type="component" value="Unassembled WGS sequence"/>
</dbReference>
<keyword evidence="9" id="KW-0732">Signal</keyword>
<dbReference type="Gene3D" id="3.40.190.10">
    <property type="entry name" value="Periplasmic binding protein-like II"/>
    <property type="match status" value="1"/>
</dbReference>
<accession>A0ABP1QB07</accession>
<feature type="transmembrane region" description="Helical" evidence="8">
    <location>
        <begin position="372"/>
        <end position="393"/>
    </location>
</feature>
<dbReference type="SUPFAM" id="SSF53850">
    <property type="entry name" value="Periplasmic binding protein-like II"/>
    <property type="match status" value="1"/>
</dbReference>